<organism evidence="2 3">
    <name type="scientific">Candidatus Sulfotelmatobacter kueseliae</name>
    <dbReference type="NCBI Taxonomy" id="2042962"/>
    <lineage>
        <taxon>Bacteria</taxon>
        <taxon>Pseudomonadati</taxon>
        <taxon>Acidobacteriota</taxon>
        <taxon>Terriglobia</taxon>
        <taxon>Terriglobales</taxon>
        <taxon>Candidatus Korobacteraceae</taxon>
        <taxon>Candidatus Sulfotelmatobacter</taxon>
    </lineage>
</organism>
<evidence type="ECO:0000313" key="3">
    <source>
        <dbReference type="Proteomes" id="UP000238701"/>
    </source>
</evidence>
<dbReference type="EMBL" id="OMOD01000140">
    <property type="protein sequence ID" value="SPF42410.1"/>
    <property type="molecule type" value="Genomic_DNA"/>
</dbReference>
<feature type="region of interest" description="Disordered" evidence="1">
    <location>
        <begin position="1"/>
        <end position="26"/>
    </location>
</feature>
<name>A0A2U3KS28_9BACT</name>
<dbReference type="AlphaFoldDB" id="A0A2U3KS28"/>
<evidence type="ECO:0000256" key="1">
    <source>
        <dbReference type="SAM" id="MobiDB-lite"/>
    </source>
</evidence>
<evidence type="ECO:0000313" key="2">
    <source>
        <dbReference type="EMBL" id="SPF42410.1"/>
    </source>
</evidence>
<proteinExistence type="predicted"/>
<gene>
    <name evidence="2" type="ORF">SBA1_460007</name>
</gene>
<dbReference type="Proteomes" id="UP000238701">
    <property type="component" value="Unassembled WGS sequence"/>
</dbReference>
<accession>A0A2U3KS28</accession>
<reference evidence="3" key="1">
    <citation type="submission" date="2018-02" db="EMBL/GenBank/DDBJ databases">
        <authorList>
            <person name="Hausmann B."/>
        </authorList>
    </citation>
    <scope>NUCLEOTIDE SEQUENCE [LARGE SCALE GENOMIC DNA]</scope>
    <source>
        <strain evidence="3">Peat soil MAG SbA1</strain>
    </source>
</reference>
<sequence length="63" mass="6723">MGGDFPLGHGDGDVPTSRKGRETWGIRHPANRSAGIFFGGSKVRIPTLSAKNADRMGHPLCSF</sequence>
<protein>
    <submittedName>
        <fullName evidence="2">Uncharacterized protein</fullName>
    </submittedName>
</protein>